<keyword evidence="7" id="KW-0694">RNA-binding</keyword>
<dbReference type="InterPro" id="IPR036612">
    <property type="entry name" value="KH_dom_type_1_sf"/>
</dbReference>
<dbReference type="GO" id="GO:0034458">
    <property type="term" value="F:3'-5' RNA helicase activity"/>
    <property type="evidence" value="ECO:0007669"/>
    <property type="project" value="TreeGrafter"/>
</dbReference>
<evidence type="ECO:0000256" key="2">
    <source>
        <dbReference type="ARBA" id="ARBA00022741"/>
    </source>
</evidence>
<organism evidence="12 14">
    <name type="scientific">Didymodactylos carnosus</name>
    <dbReference type="NCBI Taxonomy" id="1234261"/>
    <lineage>
        <taxon>Eukaryota</taxon>
        <taxon>Metazoa</taxon>
        <taxon>Spiralia</taxon>
        <taxon>Gnathifera</taxon>
        <taxon>Rotifera</taxon>
        <taxon>Eurotatoria</taxon>
        <taxon>Bdelloidea</taxon>
        <taxon>Philodinida</taxon>
        <taxon>Philodinidae</taxon>
        <taxon>Didymodactylos</taxon>
    </lineage>
</organism>
<evidence type="ECO:0000256" key="6">
    <source>
        <dbReference type="ARBA" id="ARBA00038040"/>
    </source>
</evidence>
<dbReference type="EC" id="3.6.4.13" evidence="1"/>
<proteinExistence type="inferred from homology"/>
<dbReference type="PROSITE" id="PS50102">
    <property type="entry name" value="RRM"/>
    <property type="match status" value="2"/>
</dbReference>
<dbReference type="InterPro" id="IPR000504">
    <property type="entry name" value="RRM_dom"/>
</dbReference>
<dbReference type="InterPro" id="IPR048333">
    <property type="entry name" value="HA2_WH"/>
</dbReference>
<dbReference type="SMART" id="SM00487">
    <property type="entry name" value="DEXDc"/>
    <property type="match status" value="1"/>
</dbReference>
<dbReference type="CDD" id="cd18791">
    <property type="entry name" value="SF2_C_RHA"/>
    <property type="match status" value="1"/>
</dbReference>
<keyword evidence="3" id="KW-0378">Hydrolase</keyword>
<dbReference type="EMBL" id="CAJNOQ010007920">
    <property type="protein sequence ID" value="CAF1183031.1"/>
    <property type="molecule type" value="Genomic_DNA"/>
</dbReference>
<dbReference type="SMART" id="SM00360">
    <property type="entry name" value="RRM"/>
    <property type="match status" value="2"/>
</dbReference>
<dbReference type="Pfam" id="PF00270">
    <property type="entry name" value="DEAD"/>
    <property type="match status" value="1"/>
</dbReference>
<dbReference type="PROSITE" id="PS51192">
    <property type="entry name" value="HELICASE_ATP_BIND_1"/>
    <property type="match status" value="1"/>
</dbReference>
<feature type="domain" description="Helicase ATP-binding" evidence="10">
    <location>
        <begin position="387"/>
        <end position="553"/>
    </location>
</feature>
<keyword evidence="14" id="KW-1185">Reference proteome</keyword>
<dbReference type="Pfam" id="PF00076">
    <property type="entry name" value="RRM_1"/>
    <property type="match status" value="1"/>
</dbReference>
<dbReference type="PROSITE" id="PS51194">
    <property type="entry name" value="HELICASE_CTER"/>
    <property type="match status" value="1"/>
</dbReference>
<dbReference type="InterPro" id="IPR035979">
    <property type="entry name" value="RBD_domain_sf"/>
</dbReference>
<gene>
    <name evidence="12" type="ORF">GPM918_LOCUS22805</name>
    <name evidence="13" type="ORF">SRO942_LOCUS22804</name>
</gene>
<keyword evidence="4" id="KW-0347">Helicase</keyword>
<comment type="caution">
    <text evidence="12">The sequence shown here is derived from an EMBL/GenBank/DDBJ whole genome shotgun (WGS) entry which is preliminary data.</text>
</comment>
<dbReference type="SMART" id="SM00490">
    <property type="entry name" value="HELICc"/>
    <property type="match status" value="1"/>
</dbReference>
<dbReference type="InterPro" id="IPR012677">
    <property type="entry name" value="Nucleotide-bd_a/b_plait_sf"/>
</dbReference>
<dbReference type="SMART" id="SM00847">
    <property type="entry name" value="HA2"/>
    <property type="match status" value="1"/>
</dbReference>
<dbReference type="InterPro" id="IPR027417">
    <property type="entry name" value="P-loop_NTPase"/>
</dbReference>
<evidence type="ECO:0000313" key="13">
    <source>
        <dbReference type="EMBL" id="CAF3947403.1"/>
    </source>
</evidence>
<dbReference type="PANTHER" id="PTHR18934:SF91">
    <property type="entry name" value="PRE-MRNA-SPLICING FACTOR ATP-DEPENDENT RNA HELICASE PRP16"/>
    <property type="match status" value="1"/>
</dbReference>
<evidence type="ECO:0000259" key="10">
    <source>
        <dbReference type="PROSITE" id="PS51192"/>
    </source>
</evidence>
<sequence length="1733" mass="197911">MSCIYCYYGDKCTNTECNFVHLRDNASASSPQVPVRRPGINSKHCMYGEKCKTKKCTFTHLTLTKGAPIRSQDEFDDCTYGVKCTREDCWFIHPSGREIDRSMNTTSGRQRLPVRTDIFMHHTSRDSSSPRLEAAMPYEHRRPSTCTPVIIRPPLQPLEVYPQWIDPRNSFYSTHPMFHQQITGSPINQQNSGERRSSFCLNHRTRSSALTHRSPRDSSSQSKSRIFKPSAPCRFSSTNRELDQPSDRTSRKRTGLSESELIKSIENLINDEIPILQLDHRLLMTKEQENIPENDSGDDDDIRSTDTLLMSDIDEQNSVLGELELQEIEFSTTADNLSTEFSELMGSEGIDSELLLFELKRIHMHLVREVKRLKLHLPIYAKRTEIIGQVKQNQVLILKADTGSGKSTQTMQYLCDADLTHNGQIICTQPRKLAARMLAARVAEEYGCKVGEEVDFHVGGDRCRRTNDNITKIKFVTDTLFLNEYQKDPMLKNYSIVVIDEAHERKIDTDLVFGIMKQCLRKRKDLKLIVMSATLDMKLLKNYFSPEFSCGTLEIGGRTFPIEDQYLDEDVENYVQAAVAKAIEIHQSSEVGDILTFLTGPDEIDLAIEEIQKKLSNVQNFIALSLHGKLAQEDSAKVFEKIPNKRKIIFSTNVAETSITIDGIQHVIESGMVKETMWDDKRKMQVLKVGQITKSSVKQRRGRAGRTSSGKCYHLYTLETYESLDTCPRAEILCTQPTMAILKLKNLGIDDAKTFEWLESPSLASITEAHTTLEWLNAIDPKSGKLTEVGRRMAKLAVDPKLAAMLFKGQELNCLPHVLIIAGMLSVSQSLWWTGKDEKARQSAAESRAEFSHESGDHITLLRVYLKWNSVSKNHRNQWCKDRNIMAKQMKRADNFIGDISRQMKFEMPKTEVVEDVNPELINQLLLCITAGYFTNLAISNGPLRAGYQVISSVSSEPITARVFRTSALYTNHQIPQFVLYNELINLNGTNYISTLCAIDEKWLQSVPQQWYKACNISNLHSIAYQSYTFTNIGSTLLRAVVGKRNCNINMIEQSIEGMIDFDYNQMTLTVWGRPLKLENAKRIVRYMIDKEKEKLIIEAEEIQIVGSTRIVMGAGGLSEMVLVEDEFVRIIIKKLPRTVTEEQIQTACKPYGKIRNISFMQQNQDGVCGTVTYFSTTGARKAFAELNGKFIGGRDITVSSACLKTEAHTGTQNCRLKAIWYLTPSECNGKIIFTNDDNARKVYQLLQDLGYDCQYETSLNLPTMKIVYYLANNCGQGYVKFRTAYEANTACLRMHMRQLSSGHRIHCSMAREKQRNGGASSVIVRNLPSDVDEEDLREYFQYCEGVQDDVQLLRGSRGSKFRRPSDAEDQIKSVFNCYPSFQRDSISFNPRIFNGKIEAYAHFTDQRDLLDAVEQINGKKGYIGQGKVRLSEKVRTQQQQMTKKRNADEYSIKLQNLGPLVDQYDLSQILKDHQLYDYVKIILVYRQKLQANQQFTEEDTQMGLMKLKSIFHSRNQMFRYEPEIQLHPVTPDGTMSALILFNDPVDVTKAVQIYANTSITLFEGATQIHFVPSMAHEIYINAALAKAIPDKIETAISRIKDKFKRVHIKRGGITKTDKTNQSTKIYIDGNDIQQITMAKIEFDKIMKGIEYEFHDDLIKQVILNRKGTQELQRIQDKTGSYIWWCYSKSFVRIYGSDQACRDTVKQIDDYINEILAKRFEAILNIPDGEWIR</sequence>
<reference evidence="12" key="1">
    <citation type="submission" date="2021-02" db="EMBL/GenBank/DDBJ databases">
        <authorList>
            <person name="Nowell W R."/>
        </authorList>
    </citation>
    <scope>NUCLEOTIDE SEQUENCE</scope>
</reference>
<evidence type="ECO:0000256" key="8">
    <source>
        <dbReference type="SAM" id="MobiDB-lite"/>
    </source>
</evidence>
<dbReference type="Gene3D" id="4.10.1000.40">
    <property type="match status" value="1"/>
</dbReference>
<dbReference type="InterPro" id="IPR001650">
    <property type="entry name" value="Helicase_C-like"/>
</dbReference>
<keyword evidence="2" id="KW-0547">Nucleotide-binding</keyword>
<dbReference type="Proteomes" id="UP000681722">
    <property type="component" value="Unassembled WGS sequence"/>
</dbReference>
<dbReference type="Gene3D" id="3.40.50.300">
    <property type="entry name" value="P-loop containing nucleotide triphosphate hydrolases"/>
    <property type="match status" value="2"/>
</dbReference>
<keyword evidence="5" id="KW-0067">ATP-binding</keyword>
<feature type="region of interest" description="Disordered" evidence="8">
    <location>
        <begin position="204"/>
        <end position="256"/>
    </location>
</feature>
<comment type="similarity">
    <text evidence="6">Belongs to the DEAD box helicase family. DEAH subfamily. PRP16 sub-subfamily.</text>
</comment>
<feature type="domain" description="RRM" evidence="9">
    <location>
        <begin position="1129"/>
        <end position="1204"/>
    </location>
</feature>
<feature type="compositionally biased region" description="Basic and acidic residues" evidence="8">
    <location>
        <begin position="240"/>
        <end position="249"/>
    </location>
</feature>
<evidence type="ECO:0000256" key="5">
    <source>
        <dbReference type="ARBA" id="ARBA00022840"/>
    </source>
</evidence>
<evidence type="ECO:0000256" key="1">
    <source>
        <dbReference type="ARBA" id="ARBA00012552"/>
    </source>
</evidence>
<dbReference type="GO" id="GO:0003723">
    <property type="term" value="F:RNA binding"/>
    <property type="evidence" value="ECO:0007669"/>
    <property type="project" value="UniProtKB-UniRule"/>
</dbReference>
<evidence type="ECO:0000259" key="11">
    <source>
        <dbReference type="PROSITE" id="PS51194"/>
    </source>
</evidence>
<name>A0A814V3Y2_9BILA</name>
<dbReference type="Gene3D" id="1.20.120.1080">
    <property type="match status" value="1"/>
</dbReference>
<dbReference type="SUPFAM" id="SSF54928">
    <property type="entry name" value="RNA-binding domain, RBD"/>
    <property type="match status" value="2"/>
</dbReference>
<dbReference type="InterPro" id="IPR007502">
    <property type="entry name" value="Helicase-assoc_dom"/>
</dbReference>
<dbReference type="PROSITE" id="PS00690">
    <property type="entry name" value="DEAH_ATP_HELICASE"/>
    <property type="match status" value="1"/>
</dbReference>
<evidence type="ECO:0000313" key="12">
    <source>
        <dbReference type="EMBL" id="CAF1183031.1"/>
    </source>
</evidence>
<evidence type="ECO:0000256" key="7">
    <source>
        <dbReference type="PROSITE-ProRule" id="PRU00176"/>
    </source>
</evidence>
<evidence type="ECO:0000259" key="9">
    <source>
        <dbReference type="PROSITE" id="PS50102"/>
    </source>
</evidence>
<accession>A0A814V3Y2</accession>
<dbReference type="Pfam" id="PF00271">
    <property type="entry name" value="Helicase_C"/>
    <property type="match status" value="1"/>
</dbReference>
<feature type="domain" description="RRM" evidence="9">
    <location>
        <begin position="1321"/>
        <end position="1397"/>
    </location>
</feature>
<dbReference type="InterPro" id="IPR014001">
    <property type="entry name" value="Helicase_ATP-bd"/>
</dbReference>
<dbReference type="Proteomes" id="UP000663829">
    <property type="component" value="Unassembled WGS sequence"/>
</dbReference>
<dbReference type="SUPFAM" id="SSF54791">
    <property type="entry name" value="Eukaryotic type KH-domain (KH-domain type I)"/>
    <property type="match status" value="1"/>
</dbReference>
<dbReference type="Pfam" id="PF04408">
    <property type="entry name" value="WHD_HA2"/>
    <property type="match status" value="1"/>
</dbReference>
<feature type="domain" description="Helicase C-terminal" evidence="11">
    <location>
        <begin position="570"/>
        <end position="748"/>
    </location>
</feature>
<dbReference type="InterPro" id="IPR002464">
    <property type="entry name" value="DNA/RNA_helicase_DEAH_CS"/>
</dbReference>
<dbReference type="Gene3D" id="3.30.70.330">
    <property type="match status" value="2"/>
</dbReference>
<dbReference type="CDD" id="cd17917">
    <property type="entry name" value="DEXHc_RHA-like"/>
    <property type="match status" value="1"/>
</dbReference>
<evidence type="ECO:0000256" key="4">
    <source>
        <dbReference type="ARBA" id="ARBA00022806"/>
    </source>
</evidence>
<dbReference type="PANTHER" id="PTHR18934">
    <property type="entry name" value="ATP-DEPENDENT RNA HELICASE"/>
    <property type="match status" value="1"/>
</dbReference>
<protein>
    <recommendedName>
        <fullName evidence="1">RNA helicase</fullName>
        <ecNumber evidence="1">3.6.4.13</ecNumber>
    </recommendedName>
</protein>
<dbReference type="SUPFAM" id="SSF52540">
    <property type="entry name" value="P-loop containing nucleoside triphosphate hydrolases"/>
    <property type="match status" value="1"/>
</dbReference>
<dbReference type="InterPro" id="IPR011545">
    <property type="entry name" value="DEAD/DEAH_box_helicase_dom"/>
</dbReference>
<dbReference type="Pfam" id="PF21010">
    <property type="entry name" value="HA2_C"/>
    <property type="match status" value="1"/>
</dbReference>
<dbReference type="CDD" id="cd00590">
    <property type="entry name" value="RRM_SF"/>
    <property type="match status" value="2"/>
</dbReference>
<evidence type="ECO:0000313" key="14">
    <source>
        <dbReference type="Proteomes" id="UP000663829"/>
    </source>
</evidence>
<dbReference type="OrthoDB" id="10025179at2759"/>
<dbReference type="GO" id="GO:0005524">
    <property type="term" value="F:ATP binding"/>
    <property type="evidence" value="ECO:0007669"/>
    <property type="project" value="UniProtKB-KW"/>
</dbReference>
<dbReference type="GO" id="GO:0016787">
    <property type="term" value="F:hydrolase activity"/>
    <property type="evidence" value="ECO:0007669"/>
    <property type="project" value="UniProtKB-KW"/>
</dbReference>
<dbReference type="EMBL" id="CAJOBC010007921">
    <property type="protein sequence ID" value="CAF3947403.1"/>
    <property type="molecule type" value="Genomic_DNA"/>
</dbReference>
<evidence type="ECO:0000256" key="3">
    <source>
        <dbReference type="ARBA" id="ARBA00022801"/>
    </source>
</evidence>